<sequence>MHSSLMGGAWDYEGSEQIEDGSADVKFRGLMVENPLVILAFLVRGLNENLDNFNNSPLMG</sequence>
<organism evidence="2 4">
    <name type="scientific">Acetobacter indonesiensis</name>
    <dbReference type="NCBI Taxonomy" id="104101"/>
    <lineage>
        <taxon>Bacteria</taxon>
        <taxon>Pseudomonadati</taxon>
        <taxon>Pseudomonadota</taxon>
        <taxon>Alphaproteobacteria</taxon>
        <taxon>Acetobacterales</taxon>
        <taxon>Acetobacteraceae</taxon>
        <taxon>Acetobacter</taxon>
    </lineage>
</organism>
<accession>A0A6N3T5R2</accession>
<dbReference type="EMBL" id="BJXQ01000023">
    <property type="protein sequence ID" value="GEN04636.1"/>
    <property type="molecule type" value="Genomic_DNA"/>
</dbReference>
<gene>
    <name evidence="1" type="ORF">Abin_003_026</name>
    <name evidence="2" type="ORF">AIN02nite_26610</name>
</gene>
<evidence type="ECO:0000313" key="4">
    <source>
        <dbReference type="Proteomes" id="UP000321104"/>
    </source>
</evidence>
<evidence type="ECO:0000313" key="2">
    <source>
        <dbReference type="EMBL" id="GEN04636.1"/>
    </source>
</evidence>
<reference evidence="2 4" key="2">
    <citation type="submission" date="2019-07" db="EMBL/GenBank/DDBJ databases">
        <title>Whole genome shotgun sequence of Acetobacter indonesiensis NBRC 16471.</title>
        <authorList>
            <person name="Hosoyama A."/>
            <person name="Uohara A."/>
            <person name="Ohji S."/>
            <person name="Ichikawa N."/>
        </authorList>
    </citation>
    <scope>NUCLEOTIDE SEQUENCE [LARGE SCALE GENOMIC DNA]</scope>
    <source>
        <strain evidence="2 4">NBRC 16471</strain>
    </source>
</reference>
<keyword evidence="3" id="KW-1185">Reference proteome</keyword>
<dbReference type="EMBL" id="BAMW01000003">
    <property type="protein sequence ID" value="GAN61909.1"/>
    <property type="molecule type" value="Genomic_DNA"/>
</dbReference>
<reference evidence="1 3" key="1">
    <citation type="submission" date="2012-11" db="EMBL/GenBank/DDBJ databases">
        <title>Whole genome sequence of Acetobacter indonesiensis 5H-1.</title>
        <authorList>
            <person name="Azuma Y."/>
            <person name="Higashiura N."/>
            <person name="Hirakawa H."/>
            <person name="Matsushita K."/>
        </authorList>
    </citation>
    <scope>NUCLEOTIDE SEQUENCE [LARGE SCALE GENOMIC DNA]</scope>
    <source>
        <strain evidence="1 3">5H-1</strain>
    </source>
</reference>
<protein>
    <submittedName>
        <fullName evidence="2">Uncharacterized protein</fullName>
    </submittedName>
</protein>
<comment type="caution">
    <text evidence="2">The sequence shown here is derived from an EMBL/GenBank/DDBJ whole genome shotgun (WGS) entry which is preliminary data.</text>
</comment>
<name>A0A6N3T5R2_9PROT</name>
<dbReference type="Proteomes" id="UP000032673">
    <property type="component" value="Unassembled WGS sequence"/>
</dbReference>
<evidence type="ECO:0000313" key="1">
    <source>
        <dbReference type="EMBL" id="GAN61909.1"/>
    </source>
</evidence>
<proteinExistence type="predicted"/>
<dbReference type="Proteomes" id="UP000321104">
    <property type="component" value="Unassembled WGS sequence"/>
</dbReference>
<dbReference type="AlphaFoldDB" id="A0A6N3T5R2"/>
<evidence type="ECO:0000313" key="3">
    <source>
        <dbReference type="Proteomes" id="UP000032673"/>
    </source>
</evidence>